<protein>
    <submittedName>
        <fullName evidence="1">Uncharacterized protein</fullName>
    </submittedName>
</protein>
<dbReference type="AlphaFoldDB" id="A0A518EQC5"/>
<sequence>MAFTASAPTSVRKARQMTQEKIYDALQGARTADKVTVYFKDGRAATGALIFNPFKGSGRVIDVDKETSIDFLIDTIRELKLA</sequence>
<dbReference type="EMBL" id="CP036434">
    <property type="protein sequence ID" value="QDV06282.1"/>
    <property type="molecule type" value="Genomic_DNA"/>
</dbReference>
<evidence type="ECO:0000313" key="2">
    <source>
        <dbReference type="Proteomes" id="UP000320390"/>
    </source>
</evidence>
<reference evidence="1 2" key="1">
    <citation type="submission" date="2019-02" db="EMBL/GenBank/DDBJ databases">
        <title>Deep-cultivation of Planctomycetes and their phenomic and genomic characterization uncovers novel biology.</title>
        <authorList>
            <person name="Wiegand S."/>
            <person name="Jogler M."/>
            <person name="Boedeker C."/>
            <person name="Pinto D."/>
            <person name="Vollmers J."/>
            <person name="Rivas-Marin E."/>
            <person name="Kohn T."/>
            <person name="Peeters S.H."/>
            <person name="Heuer A."/>
            <person name="Rast P."/>
            <person name="Oberbeckmann S."/>
            <person name="Bunk B."/>
            <person name="Jeske O."/>
            <person name="Meyerdierks A."/>
            <person name="Storesund J.E."/>
            <person name="Kallscheuer N."/>
            <person name="Luecker S."/>
            <person name="Lage O.M."/>
            <person name="Pohl T."/>
            <person name="Merkel B.J."/>
            <person name="Hornburger P."/>
            <person name="Mueller R.-W."/>
            <person name="Bruemmer F."/>
            <person name="Labrenz M."/>
            <person name="Spormann A.M."/>
            <person name="Op den Camp H."/>
            <person name="Overmann J."/>
            <person name="Amann R."/>
            <person name="Jetten M.S.M."/>
            <person name="Mascher T."/>
            <person name="Medema M.H."/>
            <person name="Devos D.P."/>
            <person name="Kaster A.-K."/>
            <person name="Ovreas L."/>
            <person name="Rohde M."/>
            <person name="Galperin M.Y."/>
            <person name="Jogler C."/>
        </authorList>
    </citation>
    <scope>NUCLEOTIDE SEQUENCE [LARGE SCALE GENOMIC DNA]</scope>
    <source>
        <strain evidence="1 2">Poly30</strain>
    </source>
</reference>
<organism evidence="1 2">
    <name type="scientific">Saltatorellus ferox</name>
    <dbReference type="NCBI Taxonomy" id="2528018"/>
    <lineage>
        <taxon>Bacteria</taxon>
        <taxon>Pseudomonadati</taxon>
        <taxon>Planctomycetota</taxon>
        <taxon>Planctomycetia</taxon>
        <taxon>Planctomycetia incertae sedis</taxon>
        <taxon>Saltatorellus</taxon>
    </lineage>
</organism>
<evidence type="ECO:0000313" key="1">
    <source>
        <dbReference type="EMBL" id="QDV06282.1"/>
    </source>
</evidence>
<name>A0A518EQC5_9BACT</name>
<keyword evidence="2" id="KW-1185">Reference proteome</keyword>
<proteinExistence type="predicted"/>
<accession>A0A518EQC5</accession>
<gene>
    <name evidence="1" type="ORF">Poly30_17900</name>
</gene>
<dbReference type="Proteomes" id="UP000320390">
    <property type="component" value="Chromosome"/>
</dbReference>